<organism evidence="2 3">
    <name type="scientific">Marinobacter oulmenensis</name>
    <dbReference type="NCBI Taxonomy" id="643747"/>
    <lineage>
        <taxon>Bacteria</taxon>
        <taxon>Pseudomonadati</taxon>
        <taxon>Pseudomonadota</taxon>
        <taxon>Gammaproteobacteria</taxon>
        <taxon>Pseudomonadales</taxon>
        <taxon>Marinobacteraceae</taxon>
        <taxon>Marinobacter</taxon>
    </lineage>
</organism>
<evidence type="ECO:0000259" key="1">
    <source>
        <dbReference type="Pfam" id="PF13503"/>
    </source>
</evidence>
<evidence type="ECO:0000313" key="2">
    <source>
        <dbReference type="EMBL" id="MBB5322579.1"/>
    </source>
</evidence>
<comment type="caution">
    <text evidence="2">The sequence shown here is derived from an EMBL/GenBank/DDBJ whole genome shotgun (WGS) entry which is preliminary data.</text>
</comment>
<evidence type="ECO:0000313" key="3">
    <source>
        <dbReference type="Proteomes" id="UP000591735"/>
    </source>
</evidence>
<dbReference type="AlphaFoldDB" id="A0A840UBT0"/>
<dbReference type="RefSeq" id="WP_183705917.1">
    <property type="nucleotide sequence ID" value="NZ_JACHFE010000009.1"/>
</dbReference>
<sequence>MQLIDQYPPDWEAQTISSIKHWLGSGDDANVYLLVDAAFRYNTALAMVRSLFNNTQWLSLYQDAPNTSERVLAVSPLLLRITEDKLQTVQQLRKETEGNPMLSMIVSKESMEGLWQRLAAFRFITIQKERYLLRLSDNRRLPQVMAMLTPAQKAHLTGGMLNWSYVARDGLWYTLDLGPHTETPTPPLPGSLELNEHQVSTLLDMNRIDALADGLRRNEPAIFQSFDKPSELYGWIEETLDKTALPVDTYAQQLECCRQAAYRPGHHHET</sequence>
<dbReference type="Pfam" id="PF13503">
    <property type="entry name" value="DUF4123"/>
    <property type="match status" value="1"/>
</dbReference>
<protein>
    <recommendedName>
        <fullName evidence="1">DUF4123 domain-containing protein</fullName>
    </recommendedName>
</protein>
<feature type="domain" description="DUF4123" evidence="1">
    <location>
        <begin position="31"/>
        <end position="153"/>
    </location>
</feature>
<dbReference type="EMBL" id="JACHFE010000009">
    <property type="protein sequence ID" value="MBB5322579.1"/>
    <property type="molecule type" value="Genomic_DNA"/>
</dbReference>
<proteinExistence type="predicted"/>
<name>A0A840UBT0_9GAMM</name>
<dbReference type="InterPro" id="IPR025391">
    <property type="entry name" value="DUF4123"/>
</dbReference>
<keyword evidence="3" id="KW-1185">Reference proteome</keyword>
<gene>
    <name evidence="2" type="ORF">HNR38_003086</name>
</gene>
<reference evidence="2 3" key="1">
    <citation type="submission" date="2020-08" db="EMBL/GenBank/DDBJ databases">
        <title>Genomic Encyclopedia of Type Strains, Phase IV (KMG-IV): sequencing the most valuable type-strain genomes for metagenomic binning, comparative biology and taxonomic classification.</title>
        <authorList>
            <person name="Goeker M."/>
        </authorList>
    </citation>
    <scope>NUCLEOTIDE SEQUENCE [LARGE SCALE GENOMIC DNA]</scope>
    <source>
        <strain evidence="2 3">DSM 22359</strain>
    </source>
</reference>
<accession>A0A840UBT0</accession>
<dbReference type="Proteomes" id="UP000591735">
    <property type="component" value="Unassembled WGS sequence"/>
</dbReference>